<evidence type="ECO:0000256" key="2">
    <source>
        <dbReference type="ARBA" id="ARBA00004496"/>
    </source>
</evidence>
<dbReference type="EC" id="5.2.1.8" evidence="4"/>
<evidence type="ECO:0000313" key="13">
    <source>
        <dbReference type="EMBL" id="PIR84571.1"/>
    </source>
</evidence>
<dbReference type="GO" id="GO:0044183">
    <property type="term" value="F:protein folding chaperone"/>
    <property type="evidence" value="ECO:0007669"/>
    <property type="project" value="TreeGrafter"/>
</dbReference>
<comment type="catalytic activity">
    <reaction evidence="1">
        <text>[protein]-peptidylproline (omega=180) = [protein]-peptidylproline (omega=0)</text>
        <dbReference type="Rhea" id="RHEA:16237"/>
        <dbReference type="Rhea" id="RHEA-COMP:10747"/>
        <dbReference type="Rhea" id="RHEA-COMP:10748"/>
        <dbReference type="ChEBI" id="CHEBI:83833"/>
        <dbReference type="ChEBI" id="CHEBI:83834"/>
        <dbReference type="EC" id="5.2.1.8"/>
    </reaction>
</comment>
<evidence type="ECO:0000256" key="9">
    <source>
        <dbReference type="ARBA" id="ARBA00029986"/>
    </source>
</evidence>
<dbReference type="Pfam" id="PF05697">
    <property type="entry name" value="Trigger_N"/>
    <property type="match status" value="1"/>
</dbReference>
<dbReference type="InterPro" id="IPR008880">
    <property type="entry name" value="Trigger_fac_C"/>
</dbReference>
<dbReference type="SUPFAM" id="SSF102735">
    <property type="entry name" value="Trigger factor ribosome-binding domain"/>
    <property type="match status" value="1"/>
</dbReference>
<comment type="caution">
    <text evidence="13">The sequence shown here is derived from an EMBL/GenBank/DDBJ whole genome shotgun (WGS) entry which is preliminary data.</text>
</comment>
<dbReference type="PANTHER" id="PTHR30560">
    <property type="entry name" value="TRIGGER FACTOR CHAPERONE AND PEPTIDYL-PROLYL CIS/TRANS ISOMERASE"/>
    <property type="match status" value="1"/>
</dbReference>
<evidence type="ECO:0000259" key="11">
    <source>
        <dbReference type="Pfam" id="PF05697"/>
    </source>
</evidence>
<evidence type="ECO:0000313" key="14">
    <source>
        <dbReference type="Proteomes" id="UP000229344"/>
    </source>
</evidence>
<dbReference type="InterPro" id="IPR037041">
    <property type="entry name" value="Trigger_fac_C_sf"/>
</dbReference>
<evidence type="ECO:0000256" key="3">
    <source>
        <dbReference type="ARBA" id="ARBA00005464"/>
    </source>
</evidence>
<dbReference type="InterPro" id="IPR036611">
    <property type="entry name" value="Trigger_fac_ribosome-bd_sf"/>
</dbReference>
<keyword evidence="6" id="KW-0697">Rotamase</keyword>
<dbReference type="AlphaFoldDB" id="A0A2H0UDV6"/>
<dbReference type="PANTHER" id="PTHR30560:SF3">
    <property type="entry name" value="TRIGGER FACTOR-LIKE PROTEIN TIG, CHLOROPLASTIC"/>
    <property type="match status" value="1"/>
</dbReference>
<sequence>MTKEELKNISVEKQEGSTVKIAGEIPYTYLEKHRDAALKHIGKDIQIDGFRKGSVPEKVIIERVGEAAVIAEMAERALSLAYPLIIAEHDIDAVGYPQIGITKIAKDNPLGFTATVAVLPDVTLPDYKEIAKDINAKKPSDEVTDEDVETQIKDILRQKTAYERLQKKAQPADDHEHGEDCDHDHEEEADEAPIEDAADIPVPELTDELVQTLGQPGQFTTVADFKAKIREHLEIQKKQDASSMHRGNLTDAIVEKSEIELPQVMIDAELNQMFAQMEEDLKRASLSTDDYLGHIKKTRDDLKAEWAPTATKRAKLQLVLNEIAQKESIEADAGEVDQQVSALLEQYKDADEARVRIYVQSMLTNEKVMQMLETA</sequence>
<dbReference type="GO" id="GO:0043335">
    <property type="term" value="P:protein unfolding"/>
    <property type="evidence" value="ECO:0007669"/>
    <property type="project" value="TreeGrafter"/>
</dbReference>
<keyword evidence="7" id="KW-0143">Chaperone</keyword>
<dbReference type="InterPro" id="IPR005215">
    <property type="entry name" value="Trig_fac"/>
</dbReference>
<feature type="region of interest" description="Disordered" evidence="10">
    <location>
        <begin position="165"/>
        <end position="193"/>
    </location>
</feature>
<feature type="compositionally biased region" description="Basic and acidic residues" evidence="10">
    <location>
        <begin position="165"/>
        <end position="186"/>
    </location>
</feature>
<dbReference type="Proteomes" id="UP000229344">
    <property type="component" value="Unassembled WGS sequence"/>
</dbReference>
<dbReference type="GO" id="GO:0005737">
    <property type="term" value="C:cytoplasm"/>
    <property type="evidence" value="ECO:0007669"/>
    <property type="project" value="UniProtKB-SubCell"/>
</dbReference>
<dbReference type="Gene3D" id="1.10.3120.10">
    <property type="entry name" value="Trigger factor, C-terminal domain"/>
    <property type="match status" value="1"/>
</dbReference>
<dbReference type="InterPro" id="IPR027304">
    <property type="entry name" value="Trigger_fact/SurA_dom_sf"/>
</dbReference>
<dbReference type="EMBL" id="PFBI01000006">
    <property type="protein sequence ID" value="PIR84571.1"/>
    <property type="molecule type" value="Genomic_DNA"/>
</dbReference>
<accession>A0A2H0UDV6</accession>
<evidence type="ECO:0000256" key="6">
    <source>
        <dbReference type="ARBA" id="ARBA00023110"/>
    </source>
</evidence>
<gene>
    <name evidence="13" type="ORF">COU16_03270</name>
</gene>
<evidence type="ECO:0000256" key="7">
    <source>
        <dbReference type="ARBA" id="ARBA00023186"/>
    </source>
</evidence>
<evidence type="ECO:0000256" key="8">
    <source>
        <dbReference type="ARBA" id="ARBA00023235"/>
    </source>
</evidence>
<dbReference type="Gene3D" id="3.30.70.1050">
    <property type="entry name" value="Trigger factor ribosome-binding domain"/>
    <property type="match status" value="1"/>
</dbReference>
<dbReference type="GO" id="GO:0003755">
    <property type="term" value="F:peptidyl-prolyl cis-trans isomerase activity"/>
    <property type="evidence" value="ECO:0007669"/>
    <property type="project" value="UniProtKB-KW"/>
</dbReference>
<evidence type="ECO:0000256" key="10">
    <source>
        <dbReference type="SAM" id="MobiDB-lite"/>
    </source>
</evidence>
<evidence type="ECO:0000256" key="4">
    <source>
        <dbReference type="ARBA" id="ARBA00013194"/>
    </source>
</evidence>
<proteinExistence type="inferred from homology"/>
<dbReference type="GO" id="GO:0043022">
    <property type="term" value="F:ribosome binding"/>
    <property type="evidence" value="ECO:0007669"/>
    <property type="project" value="TreeGrafter"/>
</dbReference>
<feature type="domain" description="Trigger factor C-terminal" evidence="12">
    <location>
        <begin position="221"/>
        <end position="365"/>
    </location>
</feature>
<reference evidence="14" key="1">
    <citation type="submission" date="2017-09" db="EMBL/GenBank/DDBJ databases">
        <title>Depth-based differentiation of microbial function through sediment-hosted aquifers and enrichment of novel symbionts in the deep terrestrial subsurface.</title>
        <authorList>
            <person name="Probst A.J."/>
            <person name="Ladd B."/>
            <person name="Jarett J.K."/>
            <person name="Geller-Mcgrath D.E."/>
            <person name="Sieber C.M.K."/>
            <person name="Emerson J.B."/>
            <person name="Anantharaman K."/>
            <person name="Thomas B.C."/>
            <person name="Malmstrom R."/>
            <person name="Stieglmeier M."/>
            <person name="Klingl A."/>
            <person name="Woyke T."/>
            <person name="Ryan C.M."/>
            <person name="Banfield J.F."/>
        </authorList>
    </citation>
    <scope>NUCLEOTIDE SEQUENCE [LARGE SCALE GENOMIC DNA]</scope>
</reference>
<name>A0A2H0UDV6_9BACT</name>
<evidence type="ECO:0000259" key="12">
    <source>
        <dbReference type="Pfam" id="PF05698"/>
    </source>
</evidence>
<protein>
    <recommendedName>
        <fullName evidence="5">Trigger factor</fullName>
        <ecNumber evidence="4">5.2.1.8</ecNumber>
    </recommendedName>
    <alternativeName>
        <fullName evidence="9">PPIase</fullName>
    </alternativeName>
</protein>
<feature type="domain" description="Trigger factor ribosome-binding bacterial" evidence="11">
    <location>
        <begin position="8"/>
        <end position="154"/>
    </location>
</feature>
<dbReference type="InterPro" id="IPR008881">
    <property type="entry name" value="Trigger_fac_ribosome-bd_bac"/>
</dbReference>
<evidence type="ECO:0000256" key="5">
    <source>
        <dbReference type="ARBA" id="ARBA00016902"/>
    </source>
</evidence>
<keyword evidence="8" id="KW-0413">Isomerase</keyword>
<dbReference type="GO" id="GO:0015031">
    <property type="term" value="P:protein transport"/>
    <property type="evidence" value="ECO:0007669"/>
    <property type="project" value="InterPro"/>
</dbReference>
<dbReference type="GO" id="GO:0051083">
    <property type="term" value="P:'de novo' cotranslational protein folding"/>
    <property type="evidence" value="ECO:0007669"/>
    <property type="project" value="TreeGrafter"/>
</dbReference>
<comment type="subcellular location">
    <subcellularLocation>
        <location evidence="2">Cytoplasm</location>
    </subcellularLocation>
</comment>
<comment type="similarity">
    <text evidence="3">Belongs to the FKBP-type PPIase family. Tig subfamily.</text>
</comment>
<organism evidence="13 14">
    <name type="scientific">Candidatus Kaiserbacteria bacterium CG10_big_fil_rev_8_21_14_0_10_47_16</name>
    <dbReference type="NCBI Taxonomy" id="1974608"/>
    <lineage>
        <taxon>Bacteria</taxon>
        <taxon>Candidatus Kaiseribacteriota</taxon>
    </lineage>
</organism>
<evidence type="ECO:0000256" key="1">
    <source>
        <dbReference type="ARBA" id="ARBA00000971"/>
    </source>
</evidence>
<dbReference type="Pfam" id="PF05698">
    <property type="entry name" value="Trigger_C"/>
    <property type="match status" value="1"/>
</dbReference>
<dbReference type="SUPFAM" id="SSF109998">
    <property type="entry name" value="Triger factor/SurA peptide-binding domain-like"/>
    <property type="match status" value="1"/>
</dbReference>